<comment type="caution">
    <text evidence="1">The sequence shown here is derived from an EMBL/GenBank/DDBJ whole genome shotgun (WGS) entry which is preliminary data.</text>
</comment>
<accession>N8UY84</accession>
<name>N8UY84_9GAMM</name>
<dbReference type="RefSeq" id="WP_004770738.1">
    <property type="nucleotide sequence ID" value="NZ_KB849357.1"/>
</dbReference>
<dbReference type="HOGENOM" id="CLU_2730797_0_0_6"/>
<protein>
    <submittedName>
        <fullName evidence="1">Uncharacterized protein</fullName>
    </submittedName>
</protein>
<sequence length="71" mass="8226">MSQFFNDERQVNEAVEQVKNCINSITDRRTKAAVREAKDVLYAIRKNLNLDEDSELRQKVNLLQSLLFKAG</sequence>
<proteinExistence type="predicted"/>
<gene>
    <name evidence="1" type="ORF">F971_01508</name>
</gene>
<evidence type="ECO:0000313" key="1">
    <source>
        <dbReference type="EMBL" id="ENU92526.1"/>
    </source>
</evidence>
<dbReference type="Proteomes" id="UP000013049">
    <property type="component" value="Unassembled WGS sequence"/>
</dbReference>
<dbReference type="EMBL" id="APPC01000016">
    <property type="protein sequence ID" value="ENU92526.1"/>
    <property type="molecule type" value="Genomic_DNA"/>
</dbReference>
<evidence type="ECO:0000313" key="2">
    <source>
        <dbReference type="Proteomes" id="UP000013049"/>
    </source>
</evidence>
<dbReference type="AlphaFoldDB" id="N8UY84"/>
<reference evidence="1 2" key="1">
    <citation type="submission" date="2013-02" db="EMBL/GenBank/DDBJ databases">
        <title>The Genome Sequence of Acinetobacter sp. NIPH 758.</title>
        <authorList>
            <consortium name="The Broad Institute Genome Sequencing Platform"/>
            <consortium name="The Broad Institute Genome Sequencing Center for Infectious Disease"/>
            <person name="Cerqueira G."/>
            <person name="Feldgarden M."/>
            <person name="Courvalin P."/>
            <person name="Perichon B."/>
            <person name="Grillot-Courvalin C."/>
            <person name="Clermont D."/>
            <person name="Rocha E."/>
            <person name="Yoon E.-J."/>
            <person name="Nemec A."/>
            <person name="Walker B."/>
            <person name="Young S.K."/>
            <person name="Zeng Q."/>
            <person name="Gargeya S."/>
            <person name="Fitzgerald M."/>
            <person name="Haas B."/>
            <person name="Abouelleil A."/>
            <person name="Alvarado L."/>
            <person name="Arachchi H.M."/>
            <person name="Berlin A.M."/>
            <person name="Chapman S.B."/>
            <person name="Dewar J."/>
            <person name="Goldberg J."/>
            <person name="Griggs A."/>
            <person name="Gujja S."/>
            <person name="Hansen M."/>
            <person name="Howarth C."/>
            <person name="Imamovic A."/>
            <person name="Larimer J."/>
            <person name="McCowan C."/>
            <person name="Murphy C."/>
            <person name="Neiman D."/>
            <person name="Pearson M."/>
            <person name="Priest M."/>
            <person name="Roberts A."/>
            <person name="Saif S."/>
            <person name="Shea T."/>
            <person name="Sisk P."/>
            <person name="Sykes S."/>
            <person name="Wortman J."/>
            <person name="Nusbaum C."/>
            <person name="Birren B."/>
        </authorList>
    </citation>
    <scope>NUCLEOTIDE SEQUENCE [LARGE SCALE GENOMIC DNA]</scope>
    <source>
        <strain evidence="1 2">NIPH 758</strain>
    </source>
</reference>
<organism evidence="1 2">
    <name type="scientific">Acinetobacter vivianii</name>
    <dbReference type="NCBI Taxonomy" id="1776742"/>
    <lineage>
        <taxon>Bacteria</taxon>
        <taxon>Pseudomonadati</taxon>
        <taxon>Pseudomonadota</taxon>
        <taxon>Gammaproteobacteria</taxon>
        <taxon>Moraxellales</taxon>
        <taxon>Moraxellaceae</taxon>
        <taxon>Acinetobacter</taxon>
    </lineage>
</organism>